<evidence type="ECO:0000256" key="1">
    <source>
        <dbReference type="SAM" id="MobiDB-lite"/>
    </source>
</evidence>
<keyword evidence="3" id="KW-1185">Reference proteome</keyword>
<sequence length="62" mass="6799">MFGGVGGYEVGMREEGDRDRTAKQEAPPHPPIPPAEGEEEEEEEEEEVAFSVRVVMGVTVIL</sequence>
<feature type="compositionally biased region" description="Acidic residues" evidence="1">
    <location>
        <begin position="36"/>
        <end position="48"/>
    </location>
</feature>
<name>A0A5B7EQ09_PORTR</name>
<comment type="caution">
    <text evidence="2">The sequence shown here is derived from an EMBL/GenBank/DDBJ whole genome shotgun (WGS) entry which is preliminary data.</text>
</comment>
<proteinExistence type="predicted"/>
<evidence type="ECO:0000313" key="2">
    <source>
        <dbReference type="EMBL" id="MPC35378.1"/>
    </source>
</evidence>
<feature type="compositionally biased region" description="Basic and acidic residues" evidence="1">
    <location>
        <begin position="11"/>
        <end position="23"/>
    </location>
</feature>
<gene>
    <name evidence="2" type="ORF">E2C01_028799</name>
</gene>
<dbReference type="Proteomes" id="UP000324222">
    <property type="component" value="Unassembled WGS sequence"/>
</dbReference>
<evidence type="ECO:0000313" key="3">
    <source>
        <dbReference type="Proteomes" id="UP000324222"/>
    </source>
</evidence>
<feature type="region of interest" description="Disordered" evidence="1">
    <location>
        <begin position="1"/>
        <end position="49"/>
    </location>
</feature>
<organism evidence="2 3">
    <name type="scientific">Portunus trituberculatus</name>
    <name type="common">Swimming crab</name>
    <name type="synonym">Neptunus trituberculatus</name>
    <dbReference type="NCBI Taxonomy" id="210409"/>
    <lineage>
        <taxon>Eukaryota</taxon>
        <taxon>Metazoa</taxon>
        <taxon>Ecdysozoa</taxon>
        <taxon>Arthropoda</taxon>
        <taxon>Crustacea</taxon>
        <taxon>Multicrustacea</taxon>
        <taxon>Malacostraca</taxon>
        <taxon>Eumalacostraca</taxon>
        <taxon>Eucarida</taxon>
        <taxon>Decapoda</taxon>
        <taxon>Pleocyemata</taxon>
        <taxon>Brachyura</taxon>
        <taxon>Eubrachyura</taxon>
        <taxon>Portunoidea</taxon>
        <taxon>Portunidae</taxon>
        <taxon>Portuninae</taxon>
        <taxon>Portunus</taxon>
    </lineage>
</organism>
<protein>
    <submittedName>
        <fullName evidence="2">Uncharacterized protein</fullName>
    </submittedName>
</protein>
<dbReference type="AlphaFoldDB" id="A0A5B7EQ09"/>
<accession>A0A5B7EQ09</accession>
<dbReference type="EMBL" id="VSRR010003262">
    <property type="protein sequence ID" value="MPC35378.1"/>
    <property type="molecule type" value="Genomic_DNA"/>
</dbReference>
<reference evidence="2 3" key="1">
    <citation type="submission" date="2019-05" db="EMBL/GenBank/DDBJ databases">
        <title>Another draft genome of Portunus trituberculatus and its Hox gene families provides insights of decapod evolution.</title>
        <authorList>
            <person name="Jeong J.-H."/>
            <person name="Song I."/>
            <person name="Kim S."/>
            <person name="Choi T."/>
            <person name="Kim D."/>
            <person name="Ryu S."/>
            <person name="Kim W."/>
        </authorList>
    </citation>
    <scope>NUCLEOTIDE SEQUENCE [LARGE SCALE GENOMIC DNA]</scope>
    <source>
        <tissue evidence="2">Muscle</tissue>
    </source>
</reference>